<gene>
    <name evidence="6" type="primary">azoR</name>
    <name evidence="8" type="ORF">SAMN05421749_11047</name>
</gene>
<proteinExistence type="inferred from homology"/>
<keyword evidence="9" id="KW-1185">Reference proteome</keyword>
<dbReference type="GO" id="GO:0009055">
    <property type="term" value="F:electron transfer activity"/>
    <property type="evidence" value="ECO:0007669"/>
    <property type="project" value="UniProtKB-UniRule"/>
</dbReference>
<comment type="function">
    <text evidence="6">Quinone reductase that provides resistance to thiol-specific stress caused by electrophilic quinones.</text>
</comment>
<evidence type="ECO:0000256" key="5">
    <source>
        <dbReference type="ARBA" id="ARBA00048542"/>
    </source>
</evidence>
<dbReference type="HAMAP" id="MF_01216">
    <property type="entry name" value="Azoreductase_type1"/>
    <property type="match status" value="1"/>
</dbReference>
<sequence length="227" mass="25980">MRHILRLDASVRHNDATQPQHRSISKQLGDLFIDTFLATRLNTTAEMSIMHRDLSQHPPHFIDAEWLAAVFSEPSARSEAQSALLAESDQYIAEVEKADVILITTPMYNYGMPAVLKAWFDQVIRIHKTFSFDLERGDFPLEPIFSNKTLVLLSSTGEFGFEPSGIREHMNHLGTHIKVLSHYLGAQYFYDIRCEYQEFADQRHQDSLENAKQHTIALAKRLSNSAH</sequence>
<evidence type="ECO:0000259" key="7">
    <source>
        <dbReference type="Pfam" id="PF02525"/>
    </source>
</evidence>
<keyword evidence="2 6" id="KW-0288">FMN</keyword>
<dbReference type="EC" id="1.6.5.-" evidence="6"/>
<evidence type="ECO:0000256" key="2">
    <source>
        <dbReference type="ARBA" id="ARBA00022643"/>
    </source>
</evidence>
<dbReference type="InterPro" id="IPR023048">
    <property type="entry name" value="NADH:quinone_OxRdtase_FMN_depd"/>
</dbReference>
<dbReference type="RefSeq" id="WP_092621368.1">
    <property type="nucleotide sequence ID" value="NZ_FMYK01000010.1"/>
</dbReference>
<keyword evidence="3 6" id="KW-0560">Oxidoreductase</keyword>
<comment type="function">
    <text evidence="6">Also exhibits azoreductase activity. Catalyzes the reductive cleavage of the azo bond in aromatic azo compounds to the corresponding amines.</text>
</comment>
<evidence type="ECO:0000256" key="6">
    <source>
        <dbReference type="HAMAP-Rule" id="MF_01216"/>
    </source>
</evidence>
<protein>
    <recommendedName>
        <fullName evidence="6">FMN dependent NADH:quinone oxidoreductase</fullName>
        <ecNumber evidence="6">1.6.5.-</ecNumber>
    </recommendedName>
    <alternativeName>
        <fullName evidence="6">Azo-dye reductase</fullName>
    </alternativeName>
    <alternativeName>
        <fullName evidence="6">FMN-dependent NADH-azo compound oxidoreductase</fullName>
    </alternativeName>
    <alternativeName>
        <fullName evidence="6">FMN-dependent NADH-azoreductase</fullName>
        <ecNumber evidence="6">1.7.1.17</ecNumber>
    </alternativeName>
</protein>
<dbReference type="PANTHER" id="PTHR43741">
    <property type="entry name" value="FMN-DEPENDENT NADH-AZOREDUCTASE 1"/>
    <property type="match status" value="1"/>
</dbReference>
<dbReference type="Proteomes" id="UP000242317">
    <property type="component" value="Unassembled WGS sequence"/>
</dbReference>
<comment type="similarity">
    <text evidence="6">Belongs to the azoreductase type 1 family.</text>
</comment>
<evidence type="ECO:0000256" key="3">
    <source>
        <dbReference type="ARBA" id="ARBA00023002"/>
    </source>
</evidence>
<reference evidence="9" key="1">
    <citation type="submission" date="2016-09" db="EMBL/GenBank/DDBJ databases">
        <authorList>
            <person name="Varghese N."/>
            <person name="Submissions S."/>
        </authorList>
    </citation>
    <scope>NUCLEOTIDE SEQUENCE [LARGE SCALE GENOMIC DNA]</scope>
    <source>
        <strain evidence="9">ANC 3699</strain>
    </source>
</reference>
<evidence type="ECO:0000256" key="1">
    <source>
        <dbReference type="ARBA" id="ARBA00022630"/>
    </source>
</evidence>
<dbReference type="InterPro" id="IPR029039">
    <property type="entry name" value="Flavoprotein-like_sf"/>
</dbReference>
<dbReference type="OrthoDB" id="9787136at2"/>
<keyword evidence="4 6" id="KW-0520">NAD</keyword>
<dbReference type="AlphaFoldDB" id="A0A1G6NP73"/>
<organism evidence="8 9">
    <name type="scientific">Acinetobacter marinus</name>
    <dbReference type="NCBI Taxonomy" id="281375"/>
    <lineage>
        <taxon>Bacteria</taxon>
        <taxon>Pseudomonadati</taxon>
        <taxon>Pseudomonadota</taxon>
        <taxon>Gammaproteobacteria</taxon>
        <taxon>Moraxellales</taxon>
        <taxon>Moraxellaceae</taxon>
        <taxon>Acinetobacter</taxon>
    </lineage>
</organism>
<dbReference type="InterPro" id="IPR050104">
    <property type="entry name" value="FMN-dep_NADH:Q_OxRdtase_AzoR1"/>
</dbReference>
<dbReference type="EMBL" id="FMYK01000010">
    <property type="protein sequence ID" value="SDC69087.1"/>
    <property type="molecule type" value="Genomic_DNA"/>
</dbReference>
<comment type="catalytic activity">
    <reaction evidence="5">
        <text>N,N-dimethyl-1,4-phenylenediamine + anthranilate + 2 NAD(+) = 2-(4-dimethylaminophenyl)diazenylbenzoate + 2 NADH + 2 H(+)</text>
        <dbReference type="Rhea" id="RHEA:55872"/>
        <dbReference type="ChEBI" id="CHEBI:15378"/>
        <dbReference type="ChEBI" id="CHEBI:15783"/>
        <dbReference type="ChEBI" id="CHEBI:16567"/>
        <dbReference type="ChEBI" id="CHEBI:57540"/>
        <dbReference type="ChEBI" id="CHEBI:57945"/>
        <dbReference type="ChEBI" id="CHEBI:71579"/>
        <dbReference type="EC" id="1.7.1.17"/>
    </reaction>
    <physiologicalReaction direction="right-to-left" evidence="5">
        <dbReference type="Rhea" id="RHEA:55874"/>
    </physiologicalReaction>
</comment>
<dbReference type="SUPFAM" id="SSF52218">
    <property type="entry name" value="Flavoproteins"/>
    <property type="match status" value="1"/>
</dbReference>
<dbReference type="InterPro" id="IPR003680">
    <property type="entry name" value="Flavodoxin_fold"/>
</dbReference>
<comment type="catalytic activity">
    <reaction evidence="6">
        <text>2 a quinone + NADH + H(+) = 2 a 1,4-benzosemiquinone + NAD(+)</text>
        <dbReference type="Rhea" id="RHEA:65952"/>
        <dbReference type="ChEBI" id="CHEBI:15378"/>
        <dbReference type="ChEBI" id="CHEBI:57540"/>
        <dbReference type="ChEBI" id="CHEBI:57945"/>
        <dbReference type="ChEBI" id="CHEBI:132124"/>
        <dbReference type="ChEBI" id="CHEBI:134225"/>
    </reaction>
</comment>
<evidence type="ECO:0000313" key="8">
    <source>
        <dbReference type="EMBL" id="SDC69087.1"/>
    </source>
</evidence>
<dbReference type="GO" id="GO:0016655">
    <property type="term" value="F:oxidoreductase activity, acting on NAD(P)H, quinone or similar compound as acceptor"/>
    <property type="evidence" value="ECO:0007669"/>
    <property type="project" value="InterPro"/>
</dbReference>
<dbReference type="GO" id="GO:0010181">
    <property type="term" value="F:FMN binding"/>
    <property type="evidence" value="ECO:0007669"/>
    <property type="project" value="UniProtKB-UniRule"/>
</dbReference>
<name>A0A1G6NP73_9GAMM</name>
<feature type="binding site" evidence="6">
    <location>
        <begin position="23"/>
        <end position="25"/>
    </location>
    <ligand>
        <name>FMN</name>
        <dbReference type="ChEBI" id="CHEBI:58210"/>
    </ligand>
</feature>
<comment type="cofactor">
    <cofactor evidence="6">
        <name>FMN</name>
        <dbReference type="ChEBI" id="CHEBI:58210"/>
    </cofactor>
    <text evidence="6">Binds 1 FMN per subunit.</text>
</comment>
<dbReference type="Gene3D" id="3.40.50.360">
    <property type="match status" value="1"/>
</dbReference>
<comment type="caution">
    <text evidence="6">Lacks conserved residue(s) required for the propagation of feature annotation.</text>
</comment>
<evidence type="ECO:0000313" key="9">
    <source>
        <dbReference type="Proteomes" id="UP000242317"/>
    </source>
</evidence>
<comment type="subunit">
    <text evidence="6">Homodimer.</text>
</comment>
<dbReference type="Pfam" id="PF02525">
    <property type="entry name" value="Flavodoxin_2"/>
    <property type="match status" value="1"/>
</dbReference>
<dbReference type="EC" id="1.7.1.17" evidence="6"/>
<evidence type="ECO:0000256" key="4">
    <source>
        <dbReference type="ARBA" id="ARBA00023027"/>
    </source>
</evidence>
<feature type="binding site" evidence="6">
    <location>
        <position position="10"/>
    </location>
    <ligand>
        <name>FMN</name>
        <dbReference type="ChEBI" id="CHEBI:58210"/>
    </ligand>
</feature>
<dbReference type="GO" id="GO:0016652">
    <property type="term" value="F:oxidoreductase activity, acting on NAD(P)H as acceptor"/>
    <property type="evidence" value="ECO:0007669"/>
    <property type="project" value="UniProtKB-UniRule"/>
</dbReference>
<feature type="domain" description="Flavodoxin-like fold" evidence="7">
    <location>
        <begin position="18"/>
        <end position="213"/>
    </location>
</feature>
<dbReference type="PANTHER" id="PTHR43741:SF4">
    <property type="entry name" value="FMN-DEPENDENT NADH:QUINONE OXIDOREDUCTASE"/>
    <property type="match status" value="1"/>
</dbReference>
<keyword evidence="1 6" id="KW-0285">Flavoprotein</keyword>
<accession>A0A1G6NP73</accession>